<evidence type="ECO:0000259" key="1">
    <source>
        <dbReference type="Pfam" id="PF06985"/>
    </source>
</evidence>
<comment type="caution">
    <text evidence="2">The sequence shown here is derived from an EMBL/GenBank/DDBJ whole genome shotgun (WGS) entry which is preliminary data.</text>
</comment>
<dbReference type="AlphaFoldDB" id="A0A1T3CU84"/>
<dbReference type="PANTHER" id="PTHR24148:SF73">
    <property type="entry name" value="HET DOMAIN PROTEIN (AFU_ORTHOLOGUE AFUA_8G01020)"/>
    <property type="match status" value="1"/>
</dbReference>
<keyword evidence="3" id="KW-1185">Reference proteome</keyword>
<reference evidence="2 3" key="1">
    <citation type="submission" date="2016-04" db="EMBL/GenBank/DDBJ databases">
        <title>Multiple horizontal gene transfer events from other fungi enriched the ability of the initially mycotrophic fungus Trichoderma (Ascomycota) to feed on dead plant biomass.</title>
        <authorList>
            <person name="Atanasova L."/>
            <person name="Chenthamara K."/>
            <person name="Zhang J."/>
            <person name="Grujic M."/>
            <person name="Henrissat B."/>
            <person name="Kuo A."/>
            <person name="Aertz A."/>
            <person name="Salamov A."/>
            <person name="Lipzen A."/>
            <person name="Labutti K."/>
            <person name="Barry K."/>
            <person name="Miao Y."/>
            <person name="Rahimi M.J."/>
            <person name="Shen Q."/>
            <person name="Grigoriev I.V."/>
            <person name="Kubicek C.P."/>
            <person name="Druzhinina I.S."/>
        </authorList>
    </citation>
    <scope>NUCLEOTIDE SEQUENCE [LARGE SCALE GENOMIC DNA]</scope>
    <source>
        <strain evidence="2 3">NJAU 4742</strain>
    </source>
</reference>
<dbReference type="InterPro" id="IPR052895">
    <property type="entry name" value="HetReg/Transcr_Mod"/>
</dbReference>
<dbReference type="InterPro" id="IPR010730">
    <property type="entry name" value="HET"/>
</dbReference>
<feature type="domain" description="Heterokaryon incompatibility" evidence="1">
    <location>
        <begin position="45"/>
        <end position="189"/>
    </location>
</feature>
<evidence type="ECO:0000313" key="2">
    <source>
        <dbReference type="EMBL" id="OPB44633.1"/>
    </source>
</evidence>
<dbReference type="Pfam" id="PF06985">
    <property type="entry name" value="HET"/>
    <property type="match status" value="1"/>
</dbReference>
<proteinExistence type="predicted"/>
<dbReference type="Proteomes" id="UP000191004">
    <property type="component" value="Unassembled WGS sequence"/>
</dbReference>
<accession>A0A1T3CU84</accession>
<evidence type="ECO:0000313" key="3">
    <source>
        <dbReference type="Proteomes" id="UP000191004"/>
    </source>
</evidence>
<name>A0A1T3CU84_9HYPO</name>
<sequence length="616" mass="69272">MVSYTHIPLKSTRSIRLIRLEAAAHLTDDLRCTLTEVALDSNPVYKALSYSWDAQIPSHPIECDGATLLITQNCMAALRRLRSMDDLTLWIDGICIDQTSIAERSAQVALMRDIYKQAAEVIVWLGEEDEPSKRAIGCLEDIALMSVDKERMERCLPILLGLQVKKDSDDPIGPLFKRSWFSRMWTIQEVALPSQQLVRVLCGSVFLPWLYLAIALDMLRASDYKWGDWHSAMRLQAHLSGLLAEKREGSGAVTQSSNKRSLLEILLYGTEKKCTDPKDRIFALFGIFQELDIIVPAPDYSETLGRIYAAATVACFTNDSCMEFLYHVPSENRRAGLPSWTVDWGDAAWTAADHRVTVTKKPFTASGMSSPSLQFSENTLRIQIQGSIVDRVRQVGQPLSVKSRQHSAINERLVWDGLRMEANNGWNLDDTAEDIHSAFEVFTSWVDLASSARSQSSGKHAEISQYALCETLLEYHSSEETEQEIVNLKSSFWPWLEAIQAFASTTMQQKPTPPRSSTALQSFFTLTKGEGSRFQLKIMTTCQRKRFITTENREIGLVPDIVQVGDIVALISGLHMPVILRPVDQGRFLYVCHAYIHGLMGGEKWDKSAKVGIWLT</sequence>
<dbReference type="Pfam" id="PF26639">
    <property type="entry name" value="Het-6_barrel"/>
    <property type="match status" value="1"/>
</dbReference>
<dbReference type="OrthoDB" id="2157530at2759"/>
<organism evidence="2 3">
    <name type="scientific">Trichoderma guizhouense</name>
    <dbReference type="NCBI Taxonomy" id="1491466"/>
    <lineage>
        <taxon>Eukaryota</taxon>
        <taxon>Fungi</taxon>
        <taxon>Dikarya</taxon>
        <taxon>Ascomycota</taxon>
        <taxon>Pezizomycotina</taxon>
        <taxon>Sordariomycetes</taxon>
        <taxon>Hypocreomycetidae</taxon>
        <taxon>Hypocreales</taxon>
        <taxon>Hypocreaceae</taxon>
        <taxon>Trichoderma</taxon>
    </lineage>
</organism>
<dbReference type="EMBL" id="LVVK01000007">
    <property type="protein sequence ID" value="OPB44633.1"/>
    <property type="molecule type" value="Genomic_DNA"/>
</dbReference>
<dbReference type="PANTHER" id="PTHR24148">
    <property type="entry name" value="ANKYRIN REPEAT DOMAIN-CONTAINING PROTEIN 39 HOMOLOG-RELATED"/>
    <property type="match status" value="1"/>
</dbReference>
<protein>
    <recommendedName>
        <fullName evidence="1">Heterokaryon incompatibility domain-containing protein</fullName>
    </recommendedName>
</protein>
<gene>
    <name evidence="2" type="ORF">A0O28_0029520</name>
</gene>